<keyword evidence="4" id="KW-1185">Reference proteome</keyword>
<feature type="chain" id="PRO_5045873631" description="FAD dependent oxidoreductase domain-containing protein" evidence="1">
    <location>
        <begin position="23"/>
        <end position="508"/>
    </location>
</feature>
<evidence type="ECO:0000313" key="4">
    <source>
        <dbReference type="Proteomes" id="UP001433268"/>
    </source>
</evidence>
<evidence type="ECO:0000256" key="1">
    <source>
        <dbReference type="SAM" id="SignalP"/>
    </source>
</evidence>
<protein>
    <recommendedName>
        <fullName evidence="2">FAD dependent oxidoreductase domain-containing protein</fullName>
    </recommendedName>
</protein>
<dbReference type="PANTHER" id="PTHR13847">
    <property type="entry name" value="SARCOSINE DEHYDROGENASE-RELATED"/>
    <property type="match status" value="1"/>
</dbReference>
<proteinExistence type="predicted"/>
<dbReference type="RefSeq" id="XP_066665053.1">
    <property type="nucleotide sequence ID" value="XM_066815763.1"/>
</dbReference>
<feature type="signal peptide" evidence="1">
    <location>
        <begin position="1"/>
        <end position="22"/>
    </location>
</feature>
<dbReference type="EMBL" id="JAQQWN010000008">
    <property type="protein sequence ID" value="KAK8071245.1"/>
    <property type="molecule type" value="Genomic_DNA"/>
</dbReference>
<name>A0ABR1VJ29_9PEZI</name>
<evidence type="ECO:0000313" key="3">
    <source>
        <dbReference type="EMBL" id="KAK8071245.1"/>
    </source>
</evidence>
<dbReference type="InterPro" id="IPR006076">
    <property type="entry name" value="FAD-dep_OxRdtase"/>
</dbReference>
<dbReference type="PANTHER" id="PTHR13847:SF284">
    <property type="entry name" value="FAD DEPENDENT OXIDOREDUCTASE DOMAIN-CONTAINING PROTEIN"/>
    <property type="match status" value="1"/>
</dbReference>
<dbReference type="InterPro" id="IPR036188">
    <property type="entry name" value="FAD/NAD-bd_sf"/>
</dbReference>
<dbReference type="GeneID" id="92048823"/>
<dbReference type="Gene3D" id="3.50.50.60">
    <property type="entry name" value="FAD/NAD(P)-binding domain"/>
    <property type="match status" value="1"/>
</dbReference>
<gene>
    <name evidence="3" type="ORF">PG997_011448</name>
</gene>
<dbReference type="SUPFAM" id="SSF51905">
    <property type="entry name" value="FAD/NAD(P)-binding domain"/>
    <property type="match status" value="1"/>
</dbReference>
<dbReference type="Pfam" id="PF01266">
    <property type="entry name" value="DAO"/>
    <property type="match status" value="1"/>
</dbReference>
<feature type="domain" description="FAD dependent oxidoreductase" evidence="2">
    <location>
        <begin position="77"/>
        <end position="479"/>
    </location>
</feature>
<reference evidence="3 4" key="1">
    <citation type="submission" date="2023-01" db="EMBL/GenBank/DDBJ databases">
        <title>Analysis of 21 Apiospora genomes using comparative genomics revels a genus with tremendous synthesis potential of carbohydrate active enzymes and secondary metabolites.</title>
        <authorList>
            <person name="Sorensen T."/>
        </authorList>
    </citation>
    <scope>NUCLEOTIDE SEQUENCE [LARGE SCALE GENOMIC DNA]</scope>
    <source>
        <strain evidence="3 4">CBS 114990</strain>
    </source>
</reference>
<keyword evidence="1" id="KW-0732">Signal</keyword>
<dbReference type="Proteomes" id="UP001433268">
    <property type="component" value="Unassembled WGS sequence"/>
</dbReference>
<sequence length="508" mass="54796">MRSLQLLNTLTAGSLIAPTAWSAAVAVGSSSPSCNNTPVYFEGFPHPNPTKSYWQDPPHRIANLRSTPDLPTDQVFDYVIIGSGVSGAATAFKLLSRDPDLSVLMLEARSAASGASGRNGGHCRTGDYQLVKEWVDLYGEDEALKIGKLEQDCVDDMREFVSKYNVSSGWRNVETADLYYTKEEFEKAAEVIEFQRELAKRRPDDVPQGNPRTVYSGQDARDYWQWPEIMGAVTYTGHTQNPYLTVCAMLELGLEKGLNLQTNTMALQLTQVSGPSDASTQWEVKTDRGTVRGTKVVLATNGFTPALHPGLASTHFLNPVRNQAVAVRPSADISQNPVFKRSSTYSDQPMGGPGDYVTVRQPGDLGAGTVIYGGGQGLSPTREKNLTDDSVVNEDIAAYLRGIGRLTYGHANWGDANAESDESTAAAAAHDWTGIVCHTPDGLPVVGGVPGEAGLWASVCMNGHGMAWAFRSAEALVEMMVEGRLRGGSRGRFGRGGLGRRSVETMGR</sequence>
<organism evidence="3 4">
    <name type="scientific">Apiospora hydei</name>
    <dbReference type="NCBI Taxonomy" id="1337664"/>
    <lineage>
        <taxon>Eukaryota</taxon>
        <taxon>Fungi</taxon>
        <taxon>Dikarya</taxon>
        <taxon>Ascomycota</taxon>
        <taxon>Pezizomycotina</taxon>
        <taxon>Sordariomycetes</taxon>
        <taxon>Xylariomycetidae</taxon>
        <taxon>Amphisphaeriales</taxon>
        <taxon>Apiosporaceae</taxon>
        <taxon>Apiospora</taxon>
    </lineage>
</organism>
<comment type="caution">
    <text evidence="3">The sequence shown here is derived from an EMBL/GenBank/DDBJ whole genome shotgun (WGS) entry which is preliminary data.</text>
</comment>
<evidence type="ECO:0000259" key="2">
    <source>
        <dbReference type="Pfam" id="PF01266"/>
    </source>
</evidence>
<dbReference type="Gene3D" id="3.30.9.10">
    <property type="entry name" value="D-Amino Acid Oxidase, subunit A, domain 2"/>
    <property type="match status" value="1"/>
</dbReference>
<accession>A0ABR1VJ29</accession>